<keyword evidence="4" id="KW-1185">Reference proteome</keyword>
<evidence type="ECO:0000313" key="4">
    <source>
        <dbReference type="Proteomes" id="UP000800041"/>
    </source>
</evidence>
<feature type="domain" description="Inositol polyphosphate-related phosphatase" evidence="2">
    <location>
        <begin position="5"/>
        <end position="365"/>
    </location>
</feature>
<evidence type="ECO:0000256" key="1">
    <source>
        <dbReference type="SAM" id="MobiDB-lite"/>
    </source>
</evidence>
<dbReference type="Pfam" id="PF22669">
    <property type="entry name" value="Exo_endo_phos2"/>
    <property type="match status" value="1"/>
</dbReference>
<dbReference type="PANTHER" id="PTHR11200">
    <property type="entry name" value="INOSITOL 5-PHOSPHATASE"/>
    <property type="match status" value="1"/>
</dbReference>
<dbReference type="InterPro" id="IPR000300">
    <property type="entry name" value="IPPc"/>
</dbReference>
<protein>
    <submittedName>
        <fullName evidence="3">DNase I-like protein</fullName>
    </submittedName>
</protein>
<dbReference type="GO" id="GO:0004439">
    <property type="term" value="F:phosphatidylinositol-4,5-bisphosphate 5-phosphatase activity"/>
    <property type="evidence" value="ECO:0007669"/>
    <property type="project" value="TreeGrafter"/>
</dbReference>
<dbReference type="Proteomes" id="UP000800041">
    <property type="component" value="Unassembled WGS sequence"/>
</dbReference>
<proteinExistence type="predicted"/>
<dbReference type="SUPFAM" id="SSF56219">
    <property type="entry name" value="DNase I-like"/>
    <property type="match status" value="1"/>
</dbReference>
<organism evidence="3 4">
    <name type="scientific">Aulographum hederae CBS 113979</name>
    <dbReference type="NCBI Taxonomy" id="1176131"/>
    <lineage>
        <taxon>Eukaryota</taxon>
        <taxon>Fungi</taxon>
        <taxon>Dikarya</taxon>
        <taxon>Ascomycota</taxon>
        <taxon>Pezizomycotina</taxon>
        <taxon>Dothideomycetes</taxon>
        <taxon>Pleosporomycetidae</taxon>
        <taxon>Aulographales</taxon>
        <taxon>Aulographaceae</taxon>
    </lineage>
</organism>
<dbReference type="AlphaFoldDB" id="A0A6G1H6F3"/>
<dbReference type="PANTHER" id="PTHR11200:SF286">
    <property type="entry name" value="5-PHOSPHATASE, PUTATIVE (AFU_ORTHOLOGUE AFUA_5G07600)-RELATED"/>
    <property type="match status" value="1"/>
</dbReference>
<dbReference type="Gene3D" id="3.60.10.10">
    <property type="entry name" value="Endonuclease/exonuclease/phosphatase"/>
    <property type="match status" value="1"/>
</dbReference>
<dbReference type="GO" id="GO:0046856">
    <property type="term" value="P:phosphatidylinositol dephosphorylation"/>
    <property type="evidence" value="ECO:0007669"/>
    <property type="project" value="InterPro"/>
</dbReference>
<sequence length="431" mass="47390">MPPPPPLELYLLTFNCARNLVSPQLLAPHLLHALATASTSLPSILAISLQEVAPIAYSFLGGSYLLPYYARVVEAVQQAAKSRGGELETYSVVAIRNVGLTALMVFARQEVAERVSVLQEAEVGVGVWEMGNKGAMGIRLGYTGDDGVVEMTFVAAHLAPMESAVLRRNQDWENIVRGLVFAGGESEKTKTLHSSNNDARDDEQEGLLADSSPSQGQSSLYTPTSHVFFFGDLNYRTHTTPPNPTDYKTFPQPSITSASSPLHLSTHLSTDQLQHERLAGRTLHGFSEEAIDFPPTYKYSEKESDDSTTWAWARHRWPSWCDRILYIPTPGLKVHTYTTLPLEACKTSDHRAVALSISLDPRPVEVEESDIRRNPPFGLKGDWEAKRAAARRREVVVGLASWAVLTNEGRAGLVGSVVGALVLWWVVCTLR</sequence>
<name>A0A6G1H6F3_9PEZI</name>
<dbReference type="InterPro" id="IPR036691">
    <property type="entry name" value="Endo/exonu/phosph_ase_sf"/>
</dbReference>
<feature type="region of interest" description="Disordered" evidence="1">
    <location>
        <begin position="186"/>
        <end position="219"/>
    </location>
</feature>
<accession>A0A6G1H6F3</accession>
<gene>
    <name evidence="3" type="ORF">K402DRAFT_391497</name>
</gene>
<dbReference type="SMART" id="SM00128">
    <property type="entry name" value="IPPc"/>
    <property type="match status" value="1"/>
</dbReference>
<dbReference type="OrthoDB" id="62798at2759"/>
<dbReference type="InterPro" id="IPR046985">
    <property type="entry name" value="IP5"/>
</dbReference>
<evidence type="ECO:0000313" key="3">
    <source>
        <dbReference type="EMBL" id="KAF1988801.1"/>
    </source>
</evidence>
<evidence type="ECO:0000259" key="2">
    <source>
        <dbReference type="SMART" id="SM00128"/>
    </source>
</evidence>
<dbReference type="EMBL" id="ML977147">
    <property type="protein sequence ID" value="KAF1988801.1"/>
    <property type="molecule type" value="Genomic_DNA"/>
</dbReference>
<reference evidence="3" key="1">
    <citation type="journal article" date="2020" name="Stud. Mycol.">
        <title>101 Dothideomycetes genomes: a test case for predicting lifestyles and emergence of pathogens.</title>
        <authorList>
            <person name="Haridas S."/>
            <person name="Albert R."/>
            <person name="Binder M."/>
            <person name="Bloem J."/>
            <person name="Labutti K."/>
            <person name="Salamov A."/>
            <person name="Andreopoulos B."/>
            <person name="Baker S."/>
            <person name="Barry K."/>
            <person name="Bills G."/>
            <person name="Bluhm B."/>
            <person name="Cannon C."/>
            <person name="Castanera R."/>
            <person name="Culley D."/>
            <person name="Daum C."/>
            <person name="Ezra D."/>
            <person name="Gonzalez J."/>
            <person name="Henrissat B."/>
            <person name="Kuo A."/>
            <person name="Liang C."/>
            <person name="Lipzen A."/>
            <person name="Lutzoni F."/>
            <person name="Magnuson J."/>
            <person name="Mondo S."/>
            <person name="Nolan M."/>
            <person name="Ohm R."/>
            <person name="Pangilinan J."/>
            <person name="Park H.-J."/>
            <person name="Ramirez L."/>
            <person name="Alfaro M."/>
            <person name="Sun H."/>
            <person name="Tritt A."/>
            <person name="Yoshinaga Y."/>
            <person name="Zwiers L.-H."/>
            <person name="Turgeon B."/>
            <person name="Goodwin S."/>
            <person name="Spatafora J."/>
            <person name="Crous P."/>
            <person name="Grigoriev I."/>
        </authorList>
    </citation>
    <scope>NUCLEOTIDE SEQUENCE</scope>
    <source>
        <strain evidence="3">CBS 113979</strain>
    </source>
</reference>